<dbReference type="InterPro" id="IPR051316">
    <property type="entry name" value="Zinc-reg_GTPase_activator"/>
</dbReference>
<evidence type="ECO:0000259" key="1">
    <source>
        <dbReference type="Pfam" id="PF02492"/>
    </source>
</evidence>
<dbReference type="EMBL" id="VJND01000001">
    <property type="protein sequence ID" value="TSE27485.1"/>
    <property type="molecule type" value="Genomic_DNA"/>
</dbReference>
<gene>
    <name evidence="2" type="primary">yjiA_1</name>
    <name evidence="2" type="ORF">Tsedi_00322</name>
</gene>
<feature type="domain" description="CobW/HypB/UreG nucleotide-binding" evidence="1">
    <location>
        <begin position="9"/>
        <end position="174"/>
    </location>
</feature>
<dbReference type="PANTHER" id="PTHR13748">
    <property type="entry name" value="COBW-RELATED"/>
    <property type="match status" value="1"/>
</dbReference>
<dbReference type="RefSeq" id="WP_143892902.1">
    <property type="nucleotide sequence ID" value="NZ_VJND01000001.1"/>
</dbReference>
<sequence>MRVADSLDAVVVTGFLGAGKTTFILHALLPWLVTEAEPVLLVNDAGEVNFDAERLAVAGVPLLSVAGGCGCCELAGAMADAIAQLAAQPRRPLVIEGSGLAAPQPLLQALRAHGLHRIAVLGLVHGPTAQRRLAEPLAQAQLAAADWLLISAADTLSGRQASELAQTLDRLRPRPVSFWSLAGGVADPRWPAALPALLGEGGPEAASIGPAATPEVARRTLRPRGWATRAQWEAWLQDLPTDLWRVKGCVAVTGAVWPQALDHNGGDAPSWHALAEPVDPYLVVIGAPRSLLQLPPLPEGTAVDLEDDAAWWPGAAADGRGEAGWSGGTPLSLREAGMRWLDAVAHPSPADLIWLAPGWDMERGAEPVPPPQARVEWDRLGERLQRWQRTHPTGRWLVGGWPLAHVQQLAARAGLPAQRVWHAGRHWVWPDAGLSCRLPQPLGAAGRSSDLRQVKPAAAVPIDAAA</sequence>
<comment type="caution">
    <text evidence="2">The sequence shown here is derived from an EMBL/GenBank/DDBJ whole genome shotgun (WGS) entry which is preliminary data.</text>
</comment>
<dbReference type="AlphaFoldDB" id="A0A554WV90"/>
<organism evidence="2 3">
    <name type="scientific">Tepidimonas sediminis</name>
    <dbReference type="NCBI Taxonomy" id="2588941"/>
    <lineage>
        <taxon>Bacteria</taxon>
        <taxon>Pseudomonadati</taxon>
        <taxon>Pseudomonadota</taxon>
        <taxon>Betaproteobacteria</taxon>
        <taxon>Burkholderiales</taxon>
        <taxon>Tepidimonas</taxon>
    </lineage>
</organism>
<dbReference type="InterPro" id="IPR003495">
    <property type="entry name" value="CobW/HypB/UreG_nucleotide-bd"/>
</dbReference>
<reference evidence="2 3" key="1">
    <citation type="submission" date="2019-07" db="EMBL/GenBank/DDBJ databases">
        <title>Tepidimonas sediminis YIM 72259 draft genome.</title>
        <authorList>
            <person name="Da Costa M.S."/>
            <person name="Froufe H.J.C."/>
            <person name="Egas C."/>
            <person name="Albuquerque L."/>
        </authorList>
    </citation>
    <scope>NUCLEOTIDE SEQUENCE [LARGE SCALE GENOMIC DNA]</scope>
    <source>
        <strain evidence="2 3">YIM 72259</strain>
    </source>
</reference>
<dbReference type="OrthoDB" id="9808822at2"/>
<evidence type="ECO:0000313" key="3">
    <source>
        <dbReference type="Proteomes" id="UP000320225"/>
    </source>
</evidence>
<protein>
    <submittedName>
        <fullName evidence="2">Putative GTP-binding protein YjiA</fullName>
    </submittedName>
</protein>
<name>A0A554WV90_9BURK</name>
<evidence type="ECO:0000313" key="2">
    <source>
        <dbReference type="EMBL" id="TSE27485.1"/>
    </source>
</evidence>
<dbReference type="Pfam" id="PF02492">
    <property type="entry name" value="cobW"/>
    <property type="match status" value="1"/>
</dbReference>
<dbReference type="Gene3D" id="3.40.50.300">
    <property type="entry name" value="P-loop containing nucleotide triphosphate hydrolases"/>
    <property type="match status" value="1"/>
</dbReference>
<dbReference type="InterPro" id="IPR027417">
    <property type="entry name" value="P-loop_NTPase"/>
</dbReference>
<dbReference type="Proteomes" id="UP000320225">
    <property type="component" value="Unassembled WGS sequence"/>
</dbReference>
<keyword evidence="3" id="KW-1185">Reference proteome</keyword>
<dbReference type="SUPFAM" id="SSF52540">
    <property type="entry name" value="P-loop containing nucleoside triphosphate hydrolases"/>
    <property type="match status" value="1"/>
</dbReference>
<accession>A0A554WV90</accession>
<proteinExistence type="predicted"/>